<feature type="transmembrane region" description="Helical" evidence="7">
    <location>
        <begin position="374"/>
        <end position="396"/>
    </location>
</feature>
<accession>A0ABD6DKE2</accession>
<evidence type="ECO:0000313" key="9">
    <source>
        <dbReference type="EMBL" id="MFD1646809.1"/>
    </source>
</evidence>
<keyword evidence="4 7" id="KW-1133">Transmembrane helix</keyword>
<feature type="transmembrane region" description="Helical" evidence="7">
    <location>
        <begin position="149"/>
        <end position="168"/>
    </location>
</feature>
<evidence type="ECO:0000256" key="5">
    <source>
        <dbReference type="ARBA" id="ARBA00023002"/>
    </source>
</evidence>
<dbReference type="EMBL" id="JBHUDO010000003">
    <property type="protein sequence ID" value="MFD1646809.1"/>
    <property type="molecule type" value="Genomic_DNA"/>
</dbReference>
<evidence type="ECO:0000256" key="2">
    <source>
        <dbReference type="ARBA" id="ARBA00022475"/>
    </source>
</evidence>
<feature type="domain" description="NADH:quinone oxidoreductase/Mrp antiporter transmembrane" evidence="8">
    <location>
        <begin position="114"/>
        <end position="381"/>
    </location>
</feature>
<dbReference type="GO" id="GO:0005886">
    <property type="term" value="C:plasma membrane"/>
    <property type="evidence" value="ECO:0007669"/>
    <property type="project" value="UniProtKB-SubCell"/>
</dbReference>
<dbReference type="RefSeq" id="WP_256401116.1">
    <property type="nucleotide sequence ID" value="NZ_JANHJR010000003.1"/>
</dbReference>
<feature type="transmembrane region" description="Helical" evidence="7">
    <location>
        <begin position="267"/>
        <end position="290"/>
    </location>
</feature>
<keyword evidence="2" id="KW-1003">Cell membrane</keyword>
<feature type="transmembrane region" description="Helical" evidence="7">
    <location>
        <begin position="6"/>
        <end position="23"/>
    </location>
</feature>
<feature type="transmembrane region" description="Helical" evidence="7">
    <location>
        <begin position="547"/>
        <end position="566"/>
    </location>
</feature>
<keyword evidence="6 7" id="KW-0472">Membrane</keyword>
<gene>
    <name evidence="9" type="ORF">ACFSBL_14050</name>
</gene>
<feature type="transmembrane region" description="Helical" evidence="7">
    <location>
        <begin position="121"/>
        <end position="137"/>
    </location>
</feature>
<feature type="transmembrane region" description="Helical" evidence="7">
    <location>
        <begin position="72"/>
        <end position="91"/>
    </location>
</feature>
<comment type="subcellular location">
    <subcellularLocation>
        <location evidence="1">Cell membrane</location>
        <topology evidence="1">Multi-pass membrane protein</topology>
    </subcellularLocation>
</comment>
<keyword evidence="5" id="KW-0560">Oxidoreductase</keyword>
<dbReference type="GO" id="GO:0016491">
    <property type="term" value="F:oxidoreductase activity"/>
    <property type="evidence" value="ECO:0007669"/>
    <property type="project" value="UniProtKB-KW"/>
</dbReference>
<evidence type="ECO:0000256" key="4">
    <source>
        <dbReference type="ARBA" id="ARBA00022989"/>
    </source>
</evidence>
<protein>
    <submittedName>
        <fullName evidence="9">Proton-conducting transporter membrane subunit</fullName>
    </submittedName>
</protein>
<keyword evidence="3 7" id="KW-0812">Transmembrane</keyword>
<feature type="transmembrane region" description="Helical" evidence="7">
    <location>
        <begin position="302"/>
        <end position="320"/>
    </location>
</feature>
<feature type="transmembrane region" description="Helical" evidence="7">
    <location>
        <begin position="332"/>
        <end position="354"/>
    </location>
</feature>
<feature type="transmembrane region" description="Helical" evidence="7">
    <location>
        <begin position="30"/>
        <end position="52"/>
    </location>
</feature>
<feature type="transmembrane region" description="Helical" evidence="7">
    <location>
        <begin position="417"/>
        <end position="437"/>
    </location>
</feature>
<reference evidence="9 10" key="1">
    <citation type="journal article" date="2019" name="Int. J. Syst. Evol. Microbiol.">
        <title>The Global Catalogue of Microorganisms (GCM) 10K type strain sequencing project: providing services to taxonomists for standard genome sequencing and annotation.</title>
        <authorList>
            <consortium name="The Broad Institute Genomics Platform"/>
            <consortium name="The Broad Institute Genome Sequencing Center for Infectious Disease"/>
            <person name="Wu L."/>
            <person name="Ma J."/>
        </authorList>
    </citation>
    <scope>NUCLEOTIDE SEQUENCE [LARGE SCALE GENOMIC DNA]</scope>
    <source>
        <strain evidence="9 10">CGMCC 1.10390</strain>
    </source>
</reference>
<sequence>MNLLTAVPPGVVPFGLALVVPRLPRRTGTALAVVASLATAGWLLLVPAGAHVPVVLFGFDAVLFHVDPYSRLLGATFGLVAAVAVAFTVATDGDRRQVALALAYVGAGMGATLAGDWLSLVVYWELMAVAATVLVWHHTSDRRAGFRYAVYHEVGGLVLVAGVLLHYAEVGTFLFGDGVIGGLPALLVALGIGLNAGFLGLHVWLVDTYPTTHVATSVVLAAVTTKVGAYAIVRAFPDGHVALTYVGAAMVLFGVTFAILQTDVRRLLSYHIVSQVGYMVAGFGAGAGLARSGAMVHLVNNILYKSLLFMVAGVLVHRTGREGLKKLGGLGRAMPLTAGVFLVAALSISGLPGFNGFVSKGMVLDGVEATGPSLVWYALLVGGVGTVISFAKFGYYAFLHGDAGDGDAPADLAPGELATLGGVAALCVLFGVVPSLLLDVFPAAVVADAKPFSPSQFQKAGAVTAAGLVGFAALRPLLGRTPPTPDLDSVYHPAGRALQTASVGLAGAVEDATNRAGGVLQRGLSSLLAGETDAPSPPTVDRASRTIGLGVLASALVLALLLAVLVL</sequence>
<evidence type="ECO:0000259" key="8">
    <source>
        <dbReference type="Pfam" id="PF00361"/>
    </source>
</evidence>
<evidence type="ECO:0000256" key="1">
    <source>
        <dbReference type="ARBA" id="ARBA00004651"/>
    </source>
</evidence>
<feature type="transmembrane region" description="Helical" evidence="7">
    <location>
        <begin position="98"/>
        <end position="115"/>
    </location>
</feature>
<dbReference type="InterPro" id="IPR052175">
    <property type="entry name" value="ComplexI-like_HydComp"/>
</dbReference>
<feature type="transmembrane region" description="Helical" evidence="7">
    <location>
        <begin position="218"/>
        <end position="236"/>
    </location>
</feature>
<dbReference type="AlphaFoldDB" id="A0ABD6DKE2"/>
<dbReference type="Pfam" id="PF00361">
    <property type="entry name" value="Proton_antipo_M"/>
    <property type="match status" value="1"/>
</dbReference>
<dbReference type="InterPro" id="IPR001750">
    <property type="entry name" value="ND/Mrp_TM"/>
</dbReference>
<feature type="transmembrane region" description="Helical" evidence="7">
    <location>
        <begin position="180"/>
        <end position="206"/>
    </location>
</feature>
<dbReference type="PRINTS" id="PR01437">
    <property type="entry name" value="NUOXDRDTASE4"/>
</dbReference>
<keyword evidence="10" id="KW-1185">Reference proteome</keyword>
<name>A0ABD6DKE2_9EURY</name>
<evidence type="ECO:0000313" key="10">
    <source>
        <dbReference type="Proteomes" id="UP001597034"/>
    </source>
</evidence>
<dbReference type="PANTHER" id="PTHR42682:SF4">
    <property type="entry name" value="NADH-UBIQUINONE_PLASTOQUINONE"/>
    <property type="match status" value="1"/>
</dbReference>
<dbReference type="InterPro" id="IPR003918">
    <property type="entry name" value="NADH_UbQ_OxRdtase"/>
</dbReference>
<dbReference type="Proteomes" id="UP001597034">
    <property type="component" value="Unassembled WGS sequence"/>
</dbReference>
<evidence type="ECO:0000256" key="7">
    <source>
        <dbReference type="SAM" id="Phobius"/>
    </source>
</evidence>
<evidence type="ECO:0000256" key="3">
    <source>
        <dbReference type="ARBA" id="ARBA00022692"/>
    </source>
</evidence>
<dbReference type="PANTHER" id="PTHR42682">
    <property type="entry name" value="HYDROGENASE-4 COMPONENT F"/>
    <property type="match status" value="1"/>
</dbReference>
<feature type="transmembrane region" description="Helical" evidence="7">
    <location>
        <begin position="457"/>
        <end position="474"/>
    </location>
</feature>
<organism evidence="9 10">
    <name type="scientific">Haloarchaeobius litoreus</name>
    <dbReference type="NCBI Taxonomy" id="755306"/>
    <lineage>
        <taxon>Archaea</taxon>
        <taxon>Methanobacteriati</taxon>
        <taxon>Methanobacteriota</taxon>
        <taxon>Stenosarchaea group</taxon>
        <taxon>Halobacteria</taxon>
        <taxon>Halobacteriales</taxon>
        <taxon>Halorubellaceae</taxon>
        <taxon>Haloarchaeobius</taxon>
    </lineage>
</organism>
<evidence type="ECO:0000256" key="6">
    <source>
        <dbReference type="ARBA" id="ARBA00023136"/>
    </source>
</evidence>
<proteinExistence type="predicted"/>
<feature type="transmembrane region" description="Helical" evidence="7">
    <location>
        <begin position="242"/>
        <end position="260"/>
    </location>
</feature>
<comment type="caution">
    <text evidence="9">The sequence shown here is derived from an EMBL/GenBank/DDBJ whole genome shotgun (WGS) entry which is preliminary data.</text>
</comment>